<accession>A0AAD1WGJ9</accession>
<proteinExistence type="inferred from homology"/>
<feature type="region of interest" description="Disordered" evidence="2">
    <location>
        <begin position="54"/>
        <end position="75"/>
    </location>
</feature>
<reference evidence="3" key="1">
    <citation type="submission" date="2022-03" db="EMBL/GenBank/DDBJ databases">
        <authorList>
            <person name="Alioto T."/>
            <person name="Alioto T."/>
            <person name="Gomez Garrido J."/>
        </authorList>
    </citation>
    <scope>NUCLEOTIDE SEQUENCE</scope>
</reference>
<dbReference type="Proteomes" id="UP001295444">
    <property type="component" value="Chromosome 07"/>
</dbReference>
<comment type="similarity">
    <text evidence="1">Belongs to the histone H2B family.</text>
</comment>
<evidence type="ECO:0000313" key="3">
    <source>
        <dbReference type="EMBL" id="CAH2305206.1"/>
    </source>
</evidence>
<evidence type="ECO:0000256" key="2">
    <source>
        <dbReference type="SAM" id="MobiDB-lite"/>
    </source>
</evidence>
<dbReference type="InterPro" id="IPR000558">
    <property type="entry name" value="Histone_H2B"/>
</dbReference>
<dbReference type="EMBL" id="OW240918">
    <property type="protein sequence ID" value="CAH2305206.1"/>
    <property type="molecule type" value="Genomic_DNA"/>
</dbReference>
<sequence length="196" mass="20909">MAHGSVNARDHGGNATWDAAITYQASPSITSIPCHQSWSSTLIRNPDLKKLYGVDAEPLPTSHGSPGPPPPGILSATSPLSVAPLHPPAEMKPVVAKKSAAAACGSMQALPVMVKPKKSYSKHLYRIVKQVLPEATQSQTALDCLNKDMLDSERLHDIAAEAARLSLYNMRHAITSQEVNCALRLVSRTPMAGDSK</sequence>
<dbReference type="GO" id="GO:0003677">
    <property type="term" value="F:DNA binding"/>
    <property type="evidence" value="ECO:0007669"/>
    <property type="project" value="InterPro"/>
</dbReference>
<dbReference type="GO" id="GO:0030527">
    <property type="term" value="F:structural constituent of chromatin"/>
    <property type="evidence" value="ECO:0007669"/>
    <property type="project" value="InterPro"/>
</dbReference>
<dbReference type="AlphaFoldDB" id="A0AAD1WGJ9"/>
<evidence type="ECO:0000313" key="4">
    <source>
        <dbReference type="Proteomes" id="UP001295444"/>
    </source>
</evidence>
<dbReference type="Gene3D" id="1.10.20.10">
    <property type="entry name" value="Histone, subunit A"/>
    <property type="match status" value="1"/>
</dbReference>
<dbReference type="GO" id="GO:0046982">
    <property type="term" value="F:protein heterodimerization activity"/>
    <property type="evidence" value="ECO:0007669"/>
    <property type="project" value="InterPro"/>
</dbReference>
<dbReference type="InterPro" id="IPR009072">
    <property type="entry name" value="Histone-fold"/>
</dbReference>
<protein>
    <submittedName>
        <fullName evidence="3">Histone h2b</fullName>
    </submittedName>
</protein>
<organism evidence="3 4">
    <name type="scientific">Pelobates cultripes</name>
    <name type="common">Western spadefoot toad</name>
    <dbReference type="NCBI Taxonomy" id="61616"/>
    <lineage>
        <taxon>Eukaryota</taxon>
        <taxon>Metazoa</taxon>
        <taxon>Chordata</taxon>
        <taxon>Craniata</taxon>
        <taxon>Vertebrata</taxon>
        <taxon>Euteleostomi</taxon>
        <taxon>Amphibia</taxon>
        <taxon>Batrachia</taxon>
        <taxon>Anura</taxon>
        <taxon>Pelobatoidea</taxon>
        <taxon>Pelobatidae</taxon>
        <taxon>Pelobates</taxon>
    </lineage>
</organism>
<dbReference type="GO" id="GO:0000786">
    <property type="term" value="C:nucleosome"/>
    <property type="evidence" value="ECO:0007669"/>
    <property type="project" value="InterPro"/>
</dbReference>
<name>A0AAD1WGJ9_PELCU</name>
<keyword evidence="4" id="KW-1185">Reference proteome</keyword>
<dbReference type="SUPFAM" id="SSF47113">
    <property type="entry name" value="Histone-fold"/>
    <property type="match status" value="1"/>
</dbReference>
<dbReference type="PRINTS" id="PR00621">
    <property type="entry name" value="HISTONEH2B"/>
</dbReference>
<gene>
    <name evidence="3" type="ORF">PECUL_23A007487</name>
</gene>
<evidence type="ECO:0000256" key="1">
    <source>
        <dbReference type="ARBA" id="ARBA00006846"/>
    </source>
</evidence>